<dbReference type="GO" id="GO:0016787">
    <property type="term" value="F:hydrolase activity"/>
    <property type="evidence" value="ECO:0007669"/>
    <property type="project" value="InterPro"/>
</dbReference>
<evidence type="ECO:0000313" key="5">
    <source>
        <dbReference type="Proteomes" id="UP000534783"/>
    </source>
</evidence>
<sequence>MVFKDRAAAGRRLAESLQEFRNENPIVLALPRGGVPVGYEVARALNAPLDVMIARKLGAPGQPELGIGAIAPGGVRVLNEEAIDMLGIREAEIEAIAAEEERELARRLRRFRGDRPPPALRGRTVILVDDGLATGVTAKAAIRAIRKEEPRRIIFAVPVCASDTARSLSEEVDALVCLEAPPSFGAVGLWYQNFEQTSDEEVLEWLERAREETAAVEGREAPATGSNSPARGPNPPAGGPNPAAGRPNPDDPRSVTVTAGRIRLQGDLRIPTGARGIVLFAHGSGSSRFSPRNRFVADVLHRAGLATFLLDLLTAKEESIDRVTAALRFNIGLLAERLVEATDWVARQPETGSFRVGYFGSSTGAAAALIAAARRPDRVGAIVSRGGRPDLAGPALSEVRAPTLLIVGGEDRQVIELNKGAMARMRAPAELKIIPGATHLFEEPGALEQVARMASDWFVRHLDAAGQAKAA</sequence>
<feature type="compositionally biased region" description="Basic and acidic residues" evidence="1">
    <location>
        <begin position="211"/>
        <end position="220"/>
    </location>
</feature>
<feature type="domain" description="Phosphoribosyltransferase" evidence="2">
    <location>
        <begin position="9"/>
        <end position="164"/>
    </location>
</feature>
<keyword evidence="4" id="KW-0328">Glycosyltransferase</keyword>
<dbReference type="Pfam" id="PF00156">
    <property type="entry name" value="Pribosyltran"/>
    <property type="match status" value="1"/>
</dbReference>
<name>A0A7X6IA09_9BACT</name>
<dbReference type="Proteomes" id="UP000534783">
    <property type="component" value="Unassembled WGS sequence"/>
</dbReference>
<dbReference type="GO" id="GO:0016757">
    <property type="term" value="F:glycosyltransferase activity"/>
    <property type="evidence" value="ECO:0007669"/>
    <property type="project" value="UniProtKB-KW"/>
</dbReference>
<dbReference type="InterPro" id="IPR029057">
    <property type="entry name" value="PRTase-like"/>
</dbReference>
<dbReference type="PANTHER" id="PTHR22946">
    <property type="entry name" value="DIENELACTONE HYDROLASE DOMAIN-CONTAINING PROTEIN-RELATED"/>
    <property type="match status" value="1"/>
</dbReference>
<evidence type="ECO:0000259" key="3">
    <source>
        <dbReference type="Pfam" id="PF01738"/>
    </source>
</evidence>
<comment type="caution">
    <text evidence="4">The sequence shown here is derived from an EMBL/GenBank/DDBJ whole genome shotgun (WGS) entry which is preliminary data.</text>
</comment>
<dbReference type="Gene3D" id="3.40.50.1820">
    <property type="entry name" value="alpha/beta hydrolase"/>
    <property type="match status" value="1"/>
</dbReference>
<reference evidence="4 5" key="1">
    <citation type="journal article" date="2020" name="Nature">
        <title>Bacterial chemolithoautotrophy via manganese oxidation.</title>
        <authorList>
            <person name="Yu H."/>
            <person name="Leadbetter J.R."/>
        </authorList>
    </citation>
    <scope>NUCLEOTIDE SEQUENCE [LARGE SCALE GENOMIC DNA]</scope>
    <source>
        <strain evidence="4 5">Mn-1</strain>
    </source>
</reference>
<protein>
    <submittedName>
        <fullName evidence="4">Phosphoribosyltransferase</fullName>
    </submittedName>
</protein>
<dbReference type="SUPFAM" id="SSF53474">
    <property type="entry name" value="alpha/beta-Hydrolases"/>
    <property type="match status" value="1"/>
</dbReference>
<dbReference type="Pfam" id="PF01738">
    <property type="entry name" value="DLH"/>
    <property type="match status" value="1"/>
</dbReference>
<dbReference type="Gene3D" id="3.40.50.2020">
    <property type="match status" value="1"/>
</dbReference>
<dbReference type="EMBL" id="VTOW01000001">
    <property type="protein sequence ID" value="NKE69996.1"/>
    <property type="molecule type" value="Genomic_DNA"/>
</dbReference>
<keyword evidence="5" id="KW-1185">Reference proteome</keyword>
<dbReference type="RefSeq" id="WP_168058269.1">
    <property type="nucleotide sequence ID" value="NZ_VTOW01000001.1"/>
</dbReference>
<accession>A0A7X6IA09</accession>
<dbReference type="Gene3D" id="3.30.1310.20">
    <property type="entry name" value="PRTase-like"/>
    <property type="match status" value="1"/>
</dbReference>
<dbReference type="AlphaFoldDB" id="A0A7X6IA09"/>
<dbReference type="SUPFAM" id="SSF53271">
    <property type="entry name" value="PRTase-like"/>
    <property type="match status" value="1"/>
</dbReference>
<organism evidence="4 5">
    <name type="scientific">Candidatus Manganitrophus noduliformans</name>
    <dbReference type="NCBI Taxonomy" id="2606439"/>
    <lineage>
        <taxon>Bacteria</taxon>
        <taxon>Pseudomonadati</taxon>
        <taxon>Nitrospirota</taxon>
        <taxon>Nitrospiria</taxon>
        <taxon>Candidatus Troglogloeales</taxon>
        <taxon>Candidatus Manganitrophaceae</taxon>
        <taxon>Candidatus Manganitrophus</taxon>
    </lineage>
</organism>
<keyword evidence="4" id="KW-0808">Transferase</keyword>
<proteinExistence type="predicted"/>
<evidence type="ECO:0000256" key="1">
    <source>
        <dbReference type="SAM" id="MobiDB-lite"/>
    </source>
</evidence>
<feature type="region of interest" description="Disordered" evidence="1">
    <location>
        <begin position="211"/>
        <end position="255"/>
    </location>
</feature>
<dbReference type="InterPro" id="IPR002925">
    <property type="entry name" value="Dienelactn_hydro"/>
</dbReference>
<evidence type="ECO:0000259" key="2">
    <source>
        <dbReference type="Pfam" id="PF00156"/>
    </source>
</evidence>
<feature type="domain" description="Dienelactone hydrolase" evidence="3">
    <location>
        <begin position="296"/>
        <end position="454"/>
    </location>
</feature>
<evidence type="ECO:0000313" key="4">
    <source>
        <dbReference type="EMBL" id="NKE69996.1"/>
    </source>
</evidence>
<dbReference type="InterPro" id="IPR050261">
    <property type="entry name" value="FrsA_esterase"/>
</dbReference>
<dbReference type="InterPro" id="IPR000836">
    <property type="entry name" value="PRTase_dom"/>
</dbReference>
<dbReference type="CDD" id="cd06223">
    <property type="entry name" value="PRTases_typeI"/>
    <property type="match status" value="1"/>
</dbReference>
<gene>
    <name evidence="4" type="ORF">MNODULE_04465</name>
</gene>
<dbReference type="InterPro" id="IPR029058">
    <property type="entry name" value="AB_hydrolase_fold"/>
</dbReference>